<proteinExistence type="predicted"/>
<keyword evidence="4" id="KW-1185">Reference proteome</keyword>
<dbReference type="PANTHER" id="PTHR39430:SF1">
    <property type="entry name" value="PROTEASE"/>
    <property type="match status" value="1"/>
</dbReference>
<gene>
    <name evidence="3" type="ORF">SAMN04488010_2911</name>
</gene>
<feature type="transmembrane region" description="Helical" evidence="1">
    <location>
        <begin position="210"/>
        <end position="232"/>
    </location>
</feature>
<evidence type="ECO:0000313" key="3">
    <source>
        <dbReference type="EMBL" id="SFR81669.1"/>
    </source>
</evidence>
<feature type="transmembrane region" description="Helical" evidence="1">
    <location>
        <begin position="47"/>
        <end position="66"/>
    </location>
</feature>
<dbReference type="EMBL" id="FOYX01000003">
    <property type="protein sequence ID" value="SFR81669.1"/>
    <property type="molecule type" value="Genomic_DNA"/>
</dbReference>
<keyword evidence="1" id="KW-0812">Transmembrane</keyword>
<organism evidence="3 4">
    <name type="scientific">Maribacter stanieri</name>
    <dbReference type="NCBI Taxonomy" id="440514"/>
    <lineage>
        <taxon>Bacteria</taxon>
        <taxon>Pseudomonadati</taxon>
        <taxon>Bacteroidota</taxon>
        <taxon>Flavobacteriia</taxon>
        <taxon>Flavobacteriales</taxon>
        <taxon>Flavobacteriaceae</taxon>
        <taxon>Maribacter</taxon>
    </lineage>
</organism>
<dbReference type="GO" id="GO:0080120">
    <property type="term" value="P:CAAX-box protein maturation"/>
    <property type="evidence" value="ECO:0007669"/>
    <property type="project" value="UniProtKB-ARBA"/>
</dbReference>
<feature type="transmembrane region" description="Helical" evidence="1">
    <location>
        <begin position="124"/>
        <end position="142"/>
    </location>
</feature>
<dbReference type="Proteomes" id="UP000199462">
    <property type="component" value="Unassembled WGS sequence"/>
</dbReference>
<evidence type="ECO:0000259" key="2">
    <source>
        <dbReference type="Pfam" id="PF02517"/>
    </source>
</evidence>
<keyword evidence="1" id="KW-0472">Membrane</keyword>
<dbReference type="RefSeq" id="WP_091903951.1">
    <property type="nucleotide sequence ID" value="NZ_CAXBNS010000011.1"/>
</dbReference>
<feature type="transmembrane region" description="Helical" evidence="1">
    <location>
        <begin position="179"/>
        <end position="198"/>
    </location>
</feature>
<feature type="transmembrane region" description="Helical" evidence="1">
    <location>
        <begin position="154"/>
        <end position="173"/>
    </location>
</feature>
<dbReference type="PANTHER" id="PTHR39430">
    <property type="entry name" value="MEMBRANE-ASSOCIATED PROTEASE-RELATED"/>
    <property type="match status" value="1"/>
</dbReference>
<accession>A0A1I6JRR7</accession>
<dbReference type="GO" id="GO:0004175">
    <property type="term" value="F:endopeptidase activity"/>
    <property type="evidence" value="ECO:0007669"/>
    <property type="project" value="UniProtKB-ARBA"/>
</dbReference>
<feature type="transmembrane region" description="Helical" evidence="1">
    <location>
        <begin position="87"/>
        <end position="104"/>
    </location>
</feature>
<dbReference type="Pfam" id="PF02517">
    <property type="entry name" value="Rce1-like"/>
    <property type="match status" value="1"/>
</dbReference>
<feature type="transmembrane region" description="Helical" evidence="1">
    <location>
        <begin position="7"/>
        <end position="27"/>
    </location>
</feature>
<sequence>MNHSGWLRVIAIIFPYFILVGLFQFAGAVIAEVPFSNPEFQESTTQHLIIITFSFLGTLLLIWLFMKFVDKEPFIEVGLQIKNKGKDIVIGTILGLTIMFLAYLGLSLSNEIVFDKLNFNFSELFYTTLLFVLVAVLEEVLFRGYILKNLMLSFNKYLALTISAALFALMHGANPNISWFSLLGLFLAGMALGASYIYTKNLWYPIAFHFSWNLFQSLFGFNVSGQDIYSIIEFTIPVTNKINGGEFGFEGSIFSLVTEMSLVFLVMYYYQVQKKKQPITNENI</sequence>
<feature type="domain" description="CAAX prenyl protease 2/Lysostaphin resistance protein A-like" evidence="2">
    <location>
        <begin position="123"/>
        <end position="215"/>
    </location>
</feature>
<name>A0A1I6JRR7_9FLAO</name>
<dbReference type="AlphaFoldDB" id="A0A1I6JRR7"/>
<feature type="transmembrane region" description="Helical" evidence="1">
    <location>
        <begin position="252"/>
        <end position="270"/>
    </location>
</feature>
<dbReference type="STRING" id="440514.SAMN04488010_2911"/>
<dbReference type="InterPro" id="IPR003675">
    <property type="entry name" value="Rce1/LyrA-like_dom"/>
</dbReference>
<protein>
    <recommendedName>
        <fullName evidence="2">CAAX prenyl protease 2/Lysostaphin resistance protein A-like domain-containing protein</fullName>
    </recommendedName>
</protein>
<evidence type="ECO:0000313" key="4">
    <source>
        <dbReference type="Proteomes" id="UP000199462"/>
    </source>
</evidence>
<evidence type="ECO:0000256" key="1">
    <source>
        <dbReference type="SAM" id="Phobius"/>
    </source>
</evidence>
<keyword evidence="1" id="KW-1133">Transmembrane helix</keyword>
<reference evidence="4" key="1">
    <citation type="submission" date="2016-10" db="EMBL/GenBank/DDBJ databases">
        <authorList>
            <person name="Varghese N."/>
            <person name="Submissions S."/>
        </authorList>
    </citation>
    <scope>NUCLEOTIDE SEQUENCE [LARGE SCALE GENOMIC DNA]</scope>
    <source>
        <strain evidence="4">DSM 19891</strain>
    </source>
</reference>